<feature type="transmembrane region" description="Helical" evidence="1">
    <location>
        <begin position="168"/>
        <end position="192"/>
    </location>
</feature>
<feature type="transmembrane region" description="Helical" evidence="1">
    <location>
        <begin position="53"/>
        <end position="74"/>
    </location>
</feature>
<keyword evidence="1" id="KW-0472">Membrane</keyword>
<feature type="transmembrane region" description="Helical" evidence="1">
    <location>
        <begin position="20"/>
        <end position="41"/>
    </location>
</feature>
<proteinExistence type="predicted"/>
<keyword evidence="3" id="KW-1185">Reference proteome</keyword>
<dbReference type="RefSeq" id="WP_203926788.1">
    <property type="nucleotide sequence ID" value="NZ_BOPH01000021.1"/>
</dbReference>
<dbReference type="EMBL" id="BOPH01000021">
    <property type="protein sequence ID" value="GIJ66816.1"/>
    <property type="molecule type" value="Genomic_DNA"/>
</dbReference>
<feature type="transmembrane region" description="Helical" evidence="1">
    <location>
        <begin position="130"/>
        <end position="156"/>
    </location>
</feature>
<evidence type="ECO:0000256" key="1">
    <source>
        <dbReference type="SAM" id="Phobius"/>
    </source>
</evidence>
<evidence type="ECO:0008006" key="4">
    <source>
        <dbReference type="Google" id="ProtNLM"/>
    </source>
</evidence>
<reference evidence="2" key="1">
    <citation type="submission" date="2021-01" db="EMBL/GenBank/DDBJ databases">
        <title>Whole genome shotgun sequence of Virgisporangium ochraceum NBRC 16418.</title>
        <authorList>
            <person name="Komaki H."/>
            <person name="Tamura T."/>
        </authorList>
    </citation>
    <scope>NUCLEOTIDE SEQUENCE</scope>
    <source>
        <strain evidence="2">NBRC 16418</strain>
    </source>
</reference>
<dbReference type="AlphaFoldDB" id="A0A8J3ZSS5"/>
<name>A0A8J3ZSS5_9ACTN</name>
<keyword evidence="1" id="KW-1133">Transmembrane helix</keyword>
<keyword evidence="1" id="KW-0812">Transmembrane</keyword>
<organism evidence="2 3">
    <name type="scientific">Virgisporangium ochraceum</name>
    <dbReference type="NCBI Taxonomy" id="65505"/>
    <lineage>
        <taxon>Bacteria</taxon>
        <taxon>Bacillati</taxon>
        <taxon>Actinomycetota</taxon>
        <taxon>Actinomycetes</taxon>
        <taxon>Micromonosporales</taxon>
        <taxon>Micromonosporaceae</taxon>
        <taxon>Virgisporangium</taxon>
    </lineage>
</organism>
<feature type="transmembrane region" description="Helical" evidence="1">
    <location>
        <begin position="198"/>
        <end position="216"/>
    </location>
</feature>
<comment type="caution">
    <text evidence="2">The sequence shown here is derived from an EMBL/GenBank/DDBJ whole genome shotgun (WGS) entry which is preliminary data.</text>
</comment>
<feature type="transmembrane region" description="Helical" evidence="1">
    <location>
        <begin position="102"/>
        <end position="124"/>
    </location>
</feature>
<accession>A0A8J3ZSS5</accession>
<gene>
    <name evidence="2" type="ORF">Voc01_017330</name>
</gene>
<dbReference type="Proteomes" id="UP000635606">
    <property type="component" value="Unassembled WGS sequence"/>
</dbReference>
<evidence type="ECO:0000313" key="2">
    <source>
        <dbReference type="EMBL" id="GIJ66816.1"/>
    </source>
</evidence>
<sequence>MTDVGAPRQLGDGPLSRAAAHVYTVLVVGLFLVLATLPGLVPLALLDRDVSNLPLVALCAVPLGPALSAAIYALHHRRNDITDLAPAAAFVRGYRVNARGALAVWVPALAWLTVVAVTLANFTAAGVPGWWAVLLVVIAVAVTLWVVLALVVTSLFSFRARDVARLAAYFLGAAPGVTVGVACVLVVTVGATVLLSEVVPLLLAPLLVLALVRVCAPMTGRIRAEFTA</sequence>
<protein>
    <recommendedName>
        <fullName evidence="4">DUF624 domain-containing protein</fullName>
    </recommendedName>
</protein>
<evidence type="ECO:0000313" key="3">
    <source>
        <dbReference type="Proteomes" id="UP000635606"/>
    </source>
</evidence>